<dbReference type="GO" id="GO:0004252">
    <property type="term" value="F:serine-type endopeptidase activity"/>
    <property type="evidence" value="ECO:0007669"/>
    <property type="project" value="InterPro"/>
</dbReference>
<name>A0A194QDG3_PAPXU</name>
<dbReference type="PROSITE" id="PS50240">
    <property type="entry name" value="TRYPSIN_DOM"/>
    <property type="match status" value="1"/>
</dbReference>
<evidence type="ECO:0000256" key="4">
    <source>
        <dbReference type="ARBA" id="ARBA00022825"/>
    </source>
</evidence>
<feature type="chain" id="PRO_5008264259" evidence="7">
    <location>
        <begin position="23"/>
        <end position="262"/>
    </location>
</feature>
<keyword evidence="4 6" id="KW-0720">Serine protease</keyword>
<evidence type="ECO:0000313" key="10">
    <source>
        <dbReference type="Proteomes" id="UP000053268"/>
    </source>
</evidence>
<dbReference type="InterPro" id="IPR033116">
    <property type="entry name" value="TRYPSIN_SER"/>
</dbReference>
<keyword evidence="3 6" id="KW-0378">Hydrolase</keyword>
<dbReference type="SUPFAM" id="SSF50494">
    <property type="entry name" value="Trypsin-like serine proteases"/>
    <property type="match status" value="1"/>
</dbReference>
<dbReference type="PROSITE" id="PS00135">
    <property type="entry name" value="TRYPSIN_SER"/>
    <property type="match status" value="1"/>
</dbReference>
<dbReference type="EMBL" id="KQ459167">
    <property type="protein sequence ID" value="KPJ03459.1"/>
    <property type="molecule type" value="Genomic_DNA"/>
</dbReference>
<evidence type="ECO:0000256" key="5">
    <source>
        <dbReference type="ARBA" id="ARBA00023157"/>
    </source>
</evidence>
<dbReference type="PANTHER" id="PTHR24276">
    <property type="entry name" value="POLYSERASE-RELATED"/>
    <property type="match status" value="1"/>
</dbReference>
<keyword evidence="7" id="KW-0732">Signal</keyword>
<gene>
    <name evidence="9" type="ORF">RR46_03525</name>
</gene>
<dbReference type="PRINTS" id="PR00722">
    <property type="entry name" value="CHYMOTRYPSIN"/>
</dbReference>
<dbReference type="InterPro" id="IPR043504">
    <property type="entry name" value="Peptidase_S1_PA_chymotrypsin"/>
</dbReference>
<dbReference type="Proteomes" id="UP000053268">
    <property type="component" value="Unassembled WGS sequence"/>
</dbReference>
<protein>
    <submittedName>
        <fullName evidence="9">Trypsin, alkaline C</fullName>
    </submittedName>
</protein>
<dbReference type="InterPro" id="IPR018114">
    <property type="entry name" value="TRYPSIN_HIS"/>
</dbReference>
<dbReference type="STRING" id="66420.A0A194QDG3"/>
<dbReference type="PANTHER" id="PTHR24276:SF91">
    <property type="entry name" value="AT26814P-RELATED"/>
    <property type="match status" value="1"/>
</dbReference>
<accession>A0A194QDG3</accession>
<dbReference type="InterPro" id="IPR001254">
    <property type="entry name" value="Trypsin_dom"/>
</dbReference>
<evidence type="ECO:0000256" key="3">
    <source>
        <dbReference type="ARBA" id="ARBA00022801"/>
    </source>
</evidence>
<dbReference type="AlphaFoldDB" id="A0A194QDG3"/>
<evidence type="ECO:0000256" key="7">
    <source>
        <dbReference type="SAM" id="SignalP"/>
    </source>
</evidence>
<keyword evidence="5" id="KW-1015">Disulfide bond</keyword>
<dbReference type="InterPro" id="IPR050430">
    <property type="entry name" value="Peptidase_S1"/>
</dbReference>
<keyword evidence="2 6" id="KW-0645">Protease</keyword>
<evidence type="ECO:0000313" key="9">
    <source>
        <dbReference type="EMBL" id="KPJ03459.1"/>
    </source>
</evidence>
<sequence length="262" mass="28215">MASLQYSLFILLLAGIAIHTEGRRIVGGQPAPIEKYPSIVQVNALSILNTWVESCGANILTTRYILSAAHCFSGFLYAPSRRRVRAGSAVLHEGGMIVYIEKEFVHPNWGRLGHDGDIAVVRLRTPLIYSPVIQPATIISQGFKIPDNTPVVNAGWGAIYSDGPTSDILLDTTVYTVNNQRCSEIYLNGPRPTQDIVTENMICVNVPGGGNGTCQGDSGGPLYYENIIVGIVSWAENCATETFPGVNAAVSSYTDWIVATAV</sequence>
<feature type="signal peptide" evidence="7">
    <location>
        <begin position="1"/>
        <end position="22"/>
    </location>
</feature>
<dbReference type="InterPro" id="IPR001314">
    <property type="entry name" value="Peptidase_S1A"/>
</dbReference>
<dbReference type="Gene3D" id="2.40.10.10">
    <property type="entry name" value="Trypsin-like serine proteases"/>
    <property type="match status" value="1"/>
</dbReference>
<evidence type="ECO:0000256" key="1">
    <source>
        <dbReference type="ARBA" id="ARBA00007664"/>
    </source>
</evidence>
<organism evidence="9 10">
    <name type="scientific">Papilio xuthus</name>
    <name type="common">Asian swallowtail butterfly</name>
    <dbReference type="NCBI Taxonomy" id="66420"/>
    <lineage>
        <taxon>Eukaryota</taxon>
        <taxon>Metazoa</taxon>
        <taxon>Ecdysozoa</taxon>
        <taxon>Arthropoda</taxon>
        <taxon>Hexapoda</taxon>
        <taxon>Insecta</taxon>
        <taxon>Pterygota</taxon>
        <taxon>Neoptera</taxon>
        <taxon>Endopterygota</taxon>
        <taxon>Lepidoptera</taxon>
        <taxon>Glossata</taxon>
        <taxon>Ditrysia</taxon>
        <taxon>Papilionoidea</taxon>
        <taxon>Papilionidae</taxon>
        <taxon>Papilioninae</taxon>
        <taxon>Papilio</taxon>
    </lineage>
</organism>
<dbReference type="SMART" id="SM00020">
    <property type="entry name" value="Tryp_SPc"/>
    <property type="match status" value="1"/>
</dbReference>
<dbReference type="GO" id="GO:0006508">
    <property type="term" value="P:proteolysis"/>
    <property type="evidence" value="ECO:0007669"/>
    <property type="project" value="UniProtKB-KW"/>
</dbReference>
<dbReference type="InterPro" id="IPR009003">
    <property type="entry name" value="Peptidase_S1_PA"/>
</dbReference>
<evidence type="ECO:0000256" key="2">
    <source>
        <dbReference type="ARBA" id="ARBA00022670"/>
    </source>
</evidence>
<evidence type="ECO:0000259" key="8">
    <source>
        <dbReference type="PROSITE" id="PS50240"/>
    </source>
</evidence>
<dbReference type="CDD" id="cd00190">
    <property type="entry name" value="Tryp_SPc"/>
    <property type="match status" value="1"/>
</dbReference>
<comment type="similarity">
    <text evidence="1">Belongs to the peptidase S1 family.</text>
</comment>
<feature type="domain" description="Peptidase S1" evidence="8">
    <location>
        <begin position="25"/>
        <end position="262"/>
    </location>
</feature>
<reference evidence="9 10" key="1">
    <citation type="journal article" date="2015" name="Nat. Commun.">
        <title>Outbred genome sequencing and CRISPR/Cas9 gene editing in butterflies.</title>
        <authorList>
            <person name="Li X."/>
            <person name="Fan D."/>
            <person name="Zhang W."/>
            <person name="Liu G."/>
            <person name="Zhang L."/>
            <person name="Zhao L."/>
            <person name="Fang X."/>
            <person name="Chen L."/>
            <person name="Dong Y."/>
            <person name="Chen Y."/>
            <person name="Ding Y."/>
            <person name="Zhao R."/>
            <person name="Feng M."/>
            <person name="Zhu Y."/>
            <person name="Feng Y."/>
            <person name="Jiang X."/>
            <person name="Zhu D."/>
            <person name="Xiang H."/>
            <person name="Feng X."/>
            <person name="Li S."/>
            <person name="Wang J."/>
            <person name="Zhang G."/>
            <person name="Kronforst M.R."/>
            <person name="Wang W."/>
        </authorList>
    </citation>
    <scope>NUCLEOTIDE SEQUENCE [LARGE SCALE GENOMIC DNA]</scope>
    <source>
        <strain evidence="9">Ya'a_city_454_Px</strain>
        <tissue evidence="9">Whole body</tissue>
    </source>
</reference>
<proteinExistence type="inferred from homology"/>
<keyword evidence="10" id="KW-1185">Reference proteome</keyword>
<dbReference type="PROSITE" id="PS00134">
    <property type="entry name" value="TRYPSIN_HIS"/>
    <property type="match status" value="1"/>
</dbReference>
<evidence type="ECO:0000256" key="6">
    <source>
        <dbReference type="RuleBase" id="RU363034"/>
    </source>
</evidence>
<dbReference type="Pfam" id="PF00089">
    <property type="entry name" value="Trypsin"/>
    <property type="match status" value="1"/>
</dbReference>